<evidence type="ECO:0000259" key="2">
    <source>
        <dbReference type="PROSITE" id="PS51819"/>
    </source>
</evidence>
<comment type="caution">
    <text evidence="3">The sequence shown here is derived from an EMBL/GenBank/DDBJ whole genome shotgun (WGS) entry which is preliminary data.</text>
</comment>
<name>A0ABP9H779_9ACTN</name>
<dbReference type="PANTHER" id="PTHR43048:SF3">
    <property type="entry name" value="METHYLMALONYL-COA EPIMERASE, MITOCHONDRIAL"/>
    <property type="match status" value="1"/>
</dbReference>
<dbReference type="Proteomes" id="UP001500466">
    <property type="component" value="Unassembled WGS sequence"/>
</dbReference>
<dbReference type="PROSITE" id="PS00934">
    <property type="entry name" value="GLYOXALASE_I_1"/>
    <property type="match status" value="1"/>
</dbReference>
<evidence type="ECO:0000313" key="3">
    <source>
        <dbReference type="EMBL" id="GAA4962836.1"/>
    </source>
</evidence>
<feature type="domain" description="VOC" evidence="2">
    <location>
        <begin position="18"/>
        <end position="158"/>
    </location>
</feature>
<dbReference type="InterPro" id="IPR018146">
    <property type="entry name" value="Glyoxalase_1_CS"/>
</dbReference>
<proteinExistence type="predicted"/>
<dbReference type="InterPro" id="IPR037523">
    <property type="entry name" value="VOC_core"/>
</dbReference>
<accession>A0ABP9H779</accession>
<dbReference type="PANTHER" id="PTHR43048">
    <property type="entry name" value="METHYLMALONYL-COA EPIMERASE"/>
    <property type="match status" value="1"/>
</dbReference>
<dbReference type="EMBL" id="BAABHS010000009">
    <property type="protein sequence ID" value="GAA4962836.1"/>
    <property type="molecule type" value="Genomic_DNA"/>
</dbReference>
<sequence>MTDATQPSSAPLDGDAYGVSHIGLCVSDLARSLRFYCDGLGFAPVIAYEIGDEAAAALEVPTPVALTSQMIAKGTLMIELLHYASPGVIGTPSAQRHQLGLTHLSFLVEDVDAAAARLVEYGGTVVDSTRTSMKSETGSTEIVFLADPDGTRVELMKLG</sequence>
<dbReference type="SUPFAM" id="SSF54593">
    <property type="entry name" value="Glyoxalase/Bleomycin resistance protein/Dihydroxybiphenyl dioxygenase"/>
    <property type="match status" value="1"/>
</dbReference>
<dbReference type="InterPro" id="IPR004360">
    <property type="entry name" value="Glyas_Fos-R_dOase_dom"/>
</dbReference>
<dbReference type="Pfam" id="PF00903">
    <property type="entry name" value="Glyoxalase"/>
    <property type="match status" value="1"/>
</dbReference>
<evidence type="ECO:0000256" key="1">
    <source>
        <dbReference type="ARBA" id="ARBA00022723"/>
    </source>
</evidence>
<gene>
    <name evidence="3" type="ORF">GCM10023205_28260</name>
</gene>
<protein>
    <submittedName>
        <fullName evidence="3">VOC family protein</fullName>
    </submittedName>
</protein>
<organism evidence="3 4">
    <name type="scientific">Yinghuangia aomiensis</name>
    <dbReference type="NCBI Taxonomy" id="676205"/>
    <lineage>
        <taxon>Bacteria</taxon>
        <taxon>Bacillati</taxon>
        <taxon>Actinomycetota</taxon>
        <taxon>Actinomycetes</taxon>
        <taxon>Kitasatosporales</taxon>
        <taxon>Streptomycetaceae</taxon>
        <taxon>Yinghuangia</taxon>
    </lineage>
</organism>
<dbReference type="PROSITE" id="PS51819">
    <property type="entry name" value="VOC"/>
    <property type="match status" value="1"/>
</dbReference>
<reference evidence="4" key="1">
    <citation type="journal article" date="2019" name="Int. J. Syst. Evol. Microbiol.">
        <title>The Global Catalogue of Microorganisms (GCM) 10K type strain sequencing project: providing services to taxonomists for standard genome sequencing and annotation.</title>
        <authorList>
            <consortium name="The Broad Institute Genomics Platform"/>
            <consortium name="The Broad Institute Genome Sequencing Center for Infectious Disease"/>
            <person name="Wu L."/>
            <person name="Ma J."/>
        </authorList>
    </citation>
    <scope>NUCLEOTIDE SEQUENCE [LARGE SCALE GENOMIC DNA]</scope>
    <source>
        <strain evidence="4">JCM 17986</strain>
    </source>
</reference>
<dbReference type="Gene3D" id="3.10.180.10">
    <property type="entry name" value="2,3-Dihydroxybiphenyl 1,2-Dioxygenase, domain 1"/>
    <property type="match status" value="1"/>
</dbReference>
<evidence type="ECO:0000313" key="4">
    <source>
        <dbReference type="Proteomes" id="UP001500466"/>
    </source>
</evidence>
<keyword evidence="4" id="KW-1185">Reference proteome</keyword>
<dbReference type="InterPro" id="IPR029068">
    <property type="entry name" value="Glyas_Bleomycin-R_OHBP_Dase"/>
</dbReference>
<dbReference type="RefSeq" id="WP_345675787.1">
    <property type="nucleotide sequence ID" value="NZ_BAABHS010000009.1"/>
</dbReference>
<dbReference type="InterPro" id="IPR051785">
    <property type="entry name" value="MMCE/EMCE_epimerase"/>
</dbReference>
<keyword evidence="1" id="KW-0479">Metal-binding</keyword>